<feature type="domain" description="Thioredoxin" evidence="5">
    <location>
        <begin position="48"/>
        <end position="192"/>
    </location>
</feature>
<keyword evidence="3" id="KW-0676">Redox-active center</keyword>
<organism evidence="6 7">
    <name type="scientific">Maricaulis salignorans</name>
    <dbReference type="NCBI Taxonomy" id="144026"/>
    <lineage>
        <taxon>Bacteria</taxon>
        <taxon>Pseudomonadati</taxon>
        <taxon>Pseudomonadota</taxon>
        <taxon>Alphaproteobacteria</taxon>
        <taxon>Maricaulales</taxon>
        <taxon>Maricaulaceae</taxon>
        <taxon>Maricaulis</taxon>
    </lineage>
</organism>
<evidence type="ECO:0000256" key="2">
    <source>
        <dbReference type="ARBA" id="ARBA00022748"/>
    </source>
</evidence>
<dbReference type="InterPro" id="IPR013740">
    <property type="entry name" value="Redoxin"/>
</dbReference>
<dbReference type="CDD" id="cd02966">
    <property type="entry name" value="TlpA_like_family"/>
    <property type="match status" value="1"/>
</dbReference>
<gene>
    <name evidence="6" type="ORF">SAMN04488568_11656</name>
</gene>
<dbReference type="GO" id="GO:0017004">
    <property type="term" value="P:cytochrome complex assembly"/>
    <property type="evidence" value="ECO:0007669"/>
    <property type="project" value="UniProtKB-KW"/>
</dbReference>
<dbReference type="Proteomes" id="UP000199759">
    <property type="component" value="Unassembled WGS sequence"/>
</dbReference>
<dbReference type="GO" id="GO:0030313">
    <property type="term" value="C:cell envelope"/>
    <property type="evidence" value="ECO:0007669"/>
    <property type="project" value="UniProtKB-SubCell"/>
</dbReference>
<dbReference type="InterPro" id="IPR050553">
    <property type="entry name" value="Thioredoxin_ResA/DsbE_sf"/>
</dbReference>
<evidence type="ECO:0000256" key="3">
    <source>
        <dbReference type="ARBA" id="ARBA00023284"/>
    </source>
</evidence>
<reference evidence="6 7" key="1">
    <citation type="submission" date="2016-10" db="EMBL/GenBank/DDBJ databases">
        <authorList>
            <person name="de Groot N.N."/>
        </authorList>
    </citation>
    <scope>NUCLEOTIDE SEQUENCE [LARGE SCALE GENOMIC DNA]</scope>
    <source>
        <strain evidence="6 7">DSM 16077</strain>
    </source>
</reference>
<dbReference type="RefSeq" id="WP_091771058.1">
    <property type="nucleotide sequence ID" value="NZ_FNHG01000016.1"/>
</dbReference>
<dbReference type="GO" id="GO:0015036">
    <property type="term" value="F:disulfide oxidoreductase activity"/>
    <property type="evidence" value="ECO:0007669"/>
    <property type="project" value="UniProtKB-ARBA"/>
</dbReference>
<dbReference type="GO" id="GO:0016853">
    <property type="term" value="F:isomerase activity"/>
    <property type="evidence" value="ECO:0007669"/>
    <property type="project" value="UniProtKB-KW"/>
</dbReference>
<dbReference type="EMBL" id="FNHG01000016">
    <property type="protein sequence ID" value="SDM63164.1"/>
    <property type="molecule type" value="Genomic_DNA"/>
</dbReference>
<evidence type="ECO:0000259" key="5">
    <source>
        <dbReference type="PROSITE" id="PS51352"/>
    </source>
</evidence>
<dbReference type="InterPro" id="IPR017937">
    <property type="entry name" value="Thioredoxin_CS"/>
</dbReference>
<dbReference type="Gene3D" id="3.40.30.10">
    <property type="entry name" value="Glutaredoxin"/>
    <property type="match status" value="1"/>
</dbReference>
<dbReference type="OrthoDB" id="9799347at2"/>
<keyword evidence="4" id="KW-1133">Transmembrane helix</keyword>
<dbReference type="PROSITE" id="PS51352">
    <property type="entry name" value="THIOREDOXIN_2"/>
    <property type="match status" value="1"/>
</dbReference>
<dbReference type="InterPro" id="IPR013766">
    <property type="entry name" value="Thioredoxin_domain"/>
</dbReference>
<keyword evidence="4" id="KW-0812">Transmembrane</keyword>
<proteinExistence type="predicted"/>
<name>A0A1G9UTC0_9PROT</name>
<dbReference type="InterPro" id="IPR036249">
    <property type="entry name" value="Thioredoxin-like_sf"/>
</dbReference>
<evidence type="ECO:0000256" key="4">
    <source>
        <dbReference type="SAM" id="Phobius"/>
    </source>
</evidence>
<dbReference type="STRING" id="144026.SAMN04488568_11656"/>
<dbReference type="SUPFAM" id="SSF52833">
    <property type="entry name" value="Thioredoxin-like"/>
    <property type="match status" value="1"/>
</dbReference>
<accession>A0A1G9UTC0</accession>
<dbReference type="PANTHER" id="PTHR42852:SF13">
    <property type="entry name" value="PROTEIN DIPZ"/>
    <property type="match status" value="1"/>
</dbReference>
<comment type="subcellular location">
    <subcellularLocation>
        <location evidence="1">Cell envelope</location>
    </subcellularLocation>
</comment>
<dbReference type="PANTHER" id="PTHR42852">
    <property type="entry name" value="THIOL:DISULFIDE INTERCHANGE PROTEIN DSBE"/>
    <property type="match status" value="1"/>
</dbReference>
<keyword evidence="7" id="KW-1185">Reference proteome</keyword>
<evidence type="ECO:0000256" key="1">
    <source>
        <dbReference type="ARBA" id="ARBA00004196"/>
    </source>
</evidence>
<dbReference type="PROSITE" id="PS00194">
    <property type="entry name" value="THIOREDOXIN_1"/>
    <property type="match status" value="1"/>
</dbReference>
<protein>
    <submittedName>
        <fullName evidence="6">Thiol-disulfide isomerase or thioredoxin</fullName>
    </submittedName>
</protein>
<dbReference type="Pfam" id="PF08534">
    <property type="entry name" value="Redoxin"/>
    <property type="match status" value="1"/>
</dbReference>
<feature type="transmembrane region" description="Helical" evidence="4">
    <location>
        <begin position="6"/>
        <end position="26"/>
    </location>
</feature>
<keyword evidence="4" id="KW-0472">Membrane</keyword>
<keyword evidence="2" id="KW-0201">Cytochrome c-type biogenesis</keyword>
<evidence type="ECO:0000313" key="7">
    <source>
        <dbReference type="Proteomes" id="UP000199759"/>
    </source>
</evidence>
<sequence length="194" mass="21158">MQISPVKAGITAMLVIGLVGFLYVFISGTGKSETGSLDSYARGEMGGFVTLDDAPAQPAMVYTDPDGGEHLLSNYRGKVILLNLWATWCGPCVEEMPALNRLQQQMGGDDFDVVTISFDRSFDPIIEFFEREEIDALPALRDASFTSHNLVGALGLPMSILYDTRGREIGRMPAPADWDSEDAHRLVQAAINRG</sequence>
<keyword evidence="6" id="KW-0413">Isomerase</keyword>
<evidence type="ECO:0000313" key="6">
    <source>
        <dbReference type="EMBL" id="SDM63164.1"/>
    </source>
</evidence>
<dbReference type="AlphaFoldDB" id="A0A1G9UTC0"/>